<reference evidence="2 3" key="1">
    <citation type="journal article" date="2021" name="Elife">
        <title>Chloroplast acquisition without the gene transfer in kleptoplastic sea slugs, Plakobranchus ocellatus.</title>
        <authorList>
            <person name="Maeda T."/>
            <person name="Takahashi S."/>
            <person name="Yoshida T."/>
            <person name="Shimamura S."/>
            <person name="Takaki Y."/>
            <person name="Nagai Y."/>
            <person name="Toyoda A."/>
            <person name="Suzuki Y."/>
            <person name="Arimoto A."/>
            <person name="Ishii H."/>
            <person name="Satoh N."/>
            <person name="Nishiyama T."/>
            <person name="Hasebe M."/>
            <person name="Maruyama T."/>
            <person name="Minagawa J."/>
            <person name="Obokata J."/>
            <person name="Shigenobu S."/>
        </authorList>
    </citation>
    <scope>NUCLEOTIDE SEQUENCE [LARGE SCALE GENOMIC DNA]</scope>
</reference>
<evidence type="ECO:0000256" key="1">
    <source>
        <dbReference type="SAM" id="Phobius"/>
    </source>
</evidence>
<name>A0AAV4AG22_9GAST</name>
<sequence length="145" mass="17057">MDEAIALALSLTCRKRRTSKKKRTKWSKQWFLNRAKFGHSELLKELRNNEPDDYKNFLRMDGDCFNELLEMVEPHIKKKDSYAQSHTSCRQTVINPPIFGNWEFISRPQIHDCYFTSSVCTVFLLPVTILFAFNLPVQANSYTYP</sequence>
<comment type="caution">
    <text evidence="2">The sequence shown here is derived from an EMBL/GenBank/DDBJ whole genome shotgun (WGS) entry which is preliminary data.</text>
</comment>
<dbReference type="EMBL" id="BLXT01003757">
    <property type="protein sequence ID" value="GFO05987.1"/>
    <property type="molecule type" value="Genomic_DNA"/>
</dbReference>
<keyword evidence="1" id="KW-0812">Transmembrane</keyword>
<organism evidence="2 3">
    <name type="scientific">Plakobranchus ocellatus</name>
    <dbReference type="NCBI Taxonomy" id="259542"/>
    <lineage>
        <taxon>Eukaryota</taxon>
        <taxon>Metazoa</taxon>
        <taxon>Spiralia</taxon>
        <taxon>Lophotrochozoa</taxon>
        <taxon>Mollusca</taxon>
        <taxon>Gastropoda</taxon>
        <taxon>Heterobranchia</taxon>
        <taxon>Euthyneura</taxon>
        <taxon>Panpulmonata</taxon>
        <taxon>Sacoglossa</taxon>
        <taxon>Placobranchoidea</taxon>
        <taxon>Plakobranchidae</taxon>
        <taxon>Plakobranchus</taxon>
    </lineage>
</organism>
<feature type="transmembrane region" description="Helical" evidence="1">
    <location>
        <begin position="113"/>
        <end position="135"/>
    </location>
</feature>
<evidence type="ECO:0000313" key="3">
    <source>
        <dbReference type="Proteomes" id="UP000735302"/>
    </source>
</evidence>
<evidence type="ECO:0000313" key="2">
    <source>
        <dbReference type="EMBL" id="GFO05987.1"/>
    </source>
</evidence>
<dbReference type="Proteomes" id="UP000735302">
    <property type="component" value="Unassembled WGS sequence"/>
</dbReference>
<keyword evidence="1" id="KW-1133">Transmembrane helix</keyword>
<keyword evidence="3" id="KW-1185">Reference proteome</keyword>
<dbReference type="AlphaFoldDB" id="A0AAV4AG22"/>
<proteinExistence type="predicted"/>
<gene>
    <name evidence="2" type="ORF">PoB_003249200</name>
</gene>
<accession>A0AAV4AG22</accession>
<protein>
    <submittedName>
        <fullName evidence="2">Uncharacterized protein</fullName>
    </submittedName>
</protein>
<keyword evidence="1" id="KW-0472">Membrane</keyword>